<evidence type="ECO:0000313" key="2">
    <source>
        <dbReference type="Proteomes" id="UP000027120"/>
    </source>
</evidence>
<reference evidence="1 2" key="1">
    <citation type="submission" date="2014-04" db="EMBL/GenBank/DDBJ databases">
        <authorList>
            <consortium name="International Citrus Genome Consortium"/>
            <person name="Gmitter F."/>
            <person name="Chen C."/>
            <person name="Farmerie W."/>
            <person name="Harkins T."/>
            <person name="Desany B."/>
            <person name="Mohiuddin M."/>
            <person name="Kodira C."/>
            <person name="Borodovsky M."/>
            <person name="Lomsadze A."/>
            <person name="Burns P."/>
            <person name="Jenkins J."/>
            <person name="Prochnik S."/>
            <person name="Shu S."/>
            <person name="Chapman J."/>
            <person name="Pitluck S."/>
            <person name="Schmutz J."/>
            <person name="Rokhsar D."/>
        </authorList>
    </citation>
    <scope>NUCLEOTIDE SEQUENCE</scope>
</reference>
<protein>
    <submittedName>
        <fullName evidence="1">Uncharacterized protein</fullName>
    </submittedName>
</protein>
<accession>A0A067EJN7</accession>
<organism evidence="1 2">
    <name type="scientific">Citrus sinensis</name>
    <name type="common">Sweet orange</name>
    <name type="synonym">Citrus aurantium var. sinensis</name>
    <dbReference type="NCBI Taxonomy" id="2711"/>
    <lineage>
        <taxon>Eukaryota</taxon>
        <taxon>Viridiplantae</taxon>
        <taxon>Streptophyta</taxon>
        <taxon>Embryophyta</taxon>
        <taxon>Tracheophyta</taxon>
        <taxon>Spermatophyta</taxon>
        <taxon>Magnoliopsida</taxon>
        <taxon>eudicotyledons</taxon>
        <taxon>Gunneridae</taxon>
        <taxon>Pentapetalae</taxon>
        <taxon>rosids</taxon>
        <taxon>malvids</taxon>
        <taxon>Sapindales</taxon>
        <taxon>Rutaceae</taxon>
        <taxon>Aurantioideae</taxon>
        <taxon>Citrus</taxon>
    </lineage>
</organism>
<dbReference type="AlphaFoldDB" id="A0A067EJN7"/>
<keyword evidence="2" id="KW-1185">Reference proteome</keyword>
<name>A0A067EJN7_CITSI</name>
<dbReference type="EMBL" id="KK785001">
    <property type="protein sequence ID" value="KDO54100.1"/>
    <property type="molecule type" value="Genomic_DNA"/>
</dbReference>
<proteinExistence type="predicted"/>
<feature type="non-terminal residue" evidence="1">
    <location>
        <position position="1"/>
    </location>
</feature>
<gene>
    <name evidence="1" type="ORF">CISIN_1g0374271mg</name>
</gene>
<dbReference type="Proteomes" id="UP000027120">
    <property type="component" value="Unassembled WGS sequence"/>
</dbReference>
<evidence type="ECO:0000313" key="1">
    <source>
        <dbReference type="EMBL" id="KDO54100.1"/>
    </source>
</evidence>
<sequence length="53" mass="6071">AERNPGPYCLKTWPCNGDYQCRIDCSTMYNGEGHCKYVTAIYAPHTCICKYKC</sequence>